<feature type="transmembrane region" description="Helical" evidence="7">
    <location>
        <begin position="478"/>
        <end position="504"/>
    </location>
</feature>
<dbReference type="GO" id="GO:0005886">
    <property type="term" value="C:plasma membrane"/>
    <property type="evidence" value="ECO:0007669"/>
    <property type="project" value="UniProtKB-SubCell"/>
</dbReference>
<dbReference type="CDD" id="cd17321">
    <property type="entry name" value="MFS_MMR_MDR_like"/>
    <property type="match status" value="1"/>
</dbReference>
<comment type="caution">
    <text evidence="9">The sequence shown here is derived from an EMBL/GenBank/DDBJ whole genome shotgun (WGS) entry which is preliminary data.</text>
</comment>
<keyword evidence="4 7" id="KW-0812">Transmembrane</keyword>
<keyword evidence="10" id="KW-1185">Reference proteome</keyword>
<protein>
    <submittedName>
        <fullName evidence="9">MFS transporter</fullName>
    </submittedName>
</protein>
<dbReference type="Gene3D" id="1.20.1250.20">
    <property type="entry name" value="MFS general substrate transporter like domains"/>
    <property type="match status" value="1"/>
</dbReference>
<accession>A0A6I3KHJ4</accession>
<dbReference type="SUPFAM" id="SSF103473">
    <property type="entry name" value="MFS general substrate transporter"/>
    <property type="match status" value="1"/>
</dbReference>
<dbReference type="AlphaFoldDB" id="A0A6I3KHJ4"/>
<feature type="transmembrane region" description="Helical" evidence="7">
    <location>
        <begin position="87"/>
        <end position="106"/>
    </location>
</feature>
<comment type="subcellular location">
    <subcellularLocation>
        <location evidence="1">Cell membrane</location>
        <topology evidence="1">Multi-pass membrane protein</topology>
    </subcellularLocation>
</comment>
<evidence type="ECO:0000259" key="8">
    <source>
        <dbReference type="PROSITE" id="PS50850"/>
    </source>
</evidence>
<evidence type="ECO:0000256" key="7">
    <source>
        <dbReference type="SAM" id="Phobius"/>
    </source>
</evidence>
<dbReference type="PROSITE" id="PS50850">
    <property type="entry name" value="MFS"/>
    <property type="match status" value="1"/>
</dbReference>
<feature type="transmembrane region" description="Helical" evidence="7">
    <location>
        <begin position="411"/>
        <end position="433"/>
    </location>
</feature>
<dbReference type="Proteomes" id="UP000440694">
    <property type="component" value="Unassembled WGS sequence"/>
</dbReference>
<sequence length="515" mass="54095">MQHKFLRHEVPAKATRREWIGLAVIAIPCLIYSMDLTVLYLAVPEIVADLRPSAAGLLWIVDIYGFMVAGALVTMGTLGDRIGRRKVLLIGAAAFGITSVLAAYSTSTEMLIAARALQGLAAATLAPSTLSLIRNMFLDPQERAFAIGIWVASFSAGAVVGPVFGGFILAHFWWGAVFLINVPVMLMLLFLGPILLPEFRDPNAGRMDLVSAGLSVIAVLGVIYGIKRLAEDGWAPLPFASIVIGLAVAAIFFRRESRLADPLIDVTLFSTPAFSAALATNVLGLFMVLGSFLFITQYLQLVLLMNPMQAGLWMAPSGIVFALGSMAAPLLVRRFKPSHVIALGLLLSAAGFAALTQIADAKTPWLLFAGMMAFCIGLSPIGAITTDLVMGAAPAERAGAASAISETSFELGGALGIAVLGSLFTFVYGRAFLAADPGSLPVAAIERARDGLGSAVDAAYVLPNEQAAQLLATARSAFVYAFEVTSAVSAVCAVLAAILAATLLRRAGMPRENSH</sequence>
<evidence type="ECO:0000256" key="4">
    <source>
        <dbReference type="ARBA" id="ARBA00022692"/>
    </source>
</evidence>
<feature type="transmembrane region" description="Helical" evidence="7">
    <location>
        <begin position="233"/>
        <end position="253"/>
    </location>
</feature>
<dbReference type="PANTHER" id="PTHR42718">
    <property type="entry name" value="MAJOR FACILITATOR SUPERFAMILY MULTIDRUG TRANSPORTER MFSC"/>
    <property type="match status" value="1"/>
</dbReference>
<proteinExistence type="predicted"/>
<feature type="transmembrane region" description="Helical" evidence="7">
    <location>
        <begin position="145"/>
        <end position="167"/>
    </location>
</feature>
<dbReference type="RefSeq" id="WP_154737711.1">
    <property type="nucleotide sequence ID" value="NZ_WMBQ01000001.1"/>
</dbReference>
<feature type="transmembrane region" description="Helical" evidence="7">
    <location>
        <begin position="339"/>
        <end position="359"/>
    </location>
</feature>
<evidence type="ECO:0000256" key="2">
    <source>
        <dbReference type="ARBA" id="ARBA00022448"/>
    </source>
</evidence>
<keyword evidence="6 7" id="KW-0472">Membrane</keyword>
<feature type="transmembrane region" description="Helical" evidence="7">
    <location>
        <begin position="20"/>
        <end position="42"/>
    </location>
</feature>
<organism evidence="9 10">
    <name type="scientific">Hyphomicrobium album</name>
    <dbReference type="NCBI Taxonomy" id="2665159"/>
    <lineage>
        <taxon>Bacteria</taxon>
        <taxon>Pseudomonadati</taxon>
        <taxon>Pseudomonadota</taxon>
        <taxon>Alphaproteobacteria</taxon>
        <taxon>Hyphomicrobiales</taxon>
        <taxon>Hyphomicrobiaceae</taxon>
        <taxon>Hyphomicrobium</taxon>
    </lineage>
</organism>
<dbReference type="InterPro" id="IPR011701">
    <property type="entry name" value="MFS"/>
</dbReference>
<feature type="domain" description="Major facilitator superfamily (MFS) profile" evidence="8">
    <location>
        <begin position="21"/>
        <end position="504"/>
    </location>
</feature>
<name>A0A6I3KHJ4_9HYPH</name>
<evidence type="ECO:0000313" key="9">
    <source>
        <dbReference type="EMBL" id="MTD93142.1"/>
    </source>
</evidence>
<feature type="transmembrane region" description="Helical" evidence="7">
    <location>
        <begin position="365"/>
        <end position="390"/>
    </location>
</feature>
<feature type="transmembrane region" description="Helical" evidence="7">
    <location>
        <begin position="311"/>
        <end position="332"/>
    </location>
</feature>
<feature type="transmembrane region" description="Helical" evidence="7">
    <location>
        <begin position="208"/>
        <end position="227"/>
    </location>
</feature>
<feature type="transmembrane region" description="Helical" evidence="7">
    <location>
        <begin position="274"/>
        <end position="299"/>
    </location>
</feature>
<evidence type="ECO:0000256" key="1">
    <source>
        <dbReference type="ARBA" id="ARBA00004651"/>
    </source>
</evidence>
<evidence type="ECO:0000256" key="3">
    <source>
        <dbReference type="ARBA" id="ARBA00022475"/>
    </source>
</evidence>
<feature type="transmembrane region" description="Helical" evidence="7">
    <location>
        <begin position="112"/>
        <end position="133"/>
    </location>
</feature>
<keyword evidence="5 7" id="KW-1133">Transmembrane helix</keyword>
<dbReference type="InterPro" id="IPR020846">
    <property type="entry name" value="MFS_dom"/>
</dbReference>
<dbReference type="Pfam" id="PF07690">
    <property type="entry name" value="MFS_1"/>
    <property type="match status" value="1"/>
</dbReference>
<feature type="transmembrane region" description="Helical" evidence="7">
    <location>
        <begin position="173"/>
        <end position="196"/>
    </location>
</feature>
<keyword evidence="3" id="KW-1003">Cell membrane</keyword>
<keyword evidence="2" id="KW-0813">Transport</keyword>
<evidence type="ECO:0000313" key="10">
    <source>
        <dbReference type="Proteomes" id="UP000440694"/>
    </source>
</evidence>
<dbReference type="EMBL" id="WMBQ01000001">
    <property type="protein sequence ID" value="MTD93142.1"/>
    <property type="molecule type" value="Genomic_DNA"/>
</dbReference>
<dbReference type="InterPro" id="IPR036259">
    <property type="entry name" value="MFS_trans_sf"/>
</dbReference>
<evidence type="ECO:0000256" key="5">
    <source>
        <dbReference type="ARBA" id="ARBA00022989"/>
    </source>
</evidence>
<dbReference type="PANTHER" id="PTHR42718:SF47">
    <property type="entry name" value="METHYL VIOLOGEN RESISTANCE PROTEIN SMVA"/>
    <property type="match status" value="1"/>
</dbReference>
<evidence type="ECO:0000256" key="6">
    <source>
        <dbReference type="ARBA" id="ARBA00023136"/>
    </source>
</evidence>
<reference evidence="9 10" key="1">
    <citation type="submission" date="2019-11" db="EMBL/GenBank/DDBJ databases">
        <title>Identification of a novel strain.</title>
        <authorList>
            <person name="Xu Q."/>
            <person name="Wang G."/>
        </authorList>
    </citation>
    <scope>NUCLEOTIDE SEQUENCE [LARGE SCALE GENOMIC DNA]</scope>
    <source>
        <strain evidence="10">xq</strain>
    </source>
</reference>
<dbReference type="GO" id="GO:0022857">
    <property type="term" value="F:transmembrane transporter activity"/>
    <property type="evidence" value="ECO:0007669"/>
    <property type="project" value="InterPro"/>
</dbReference>
<gene>
    <name evidence="9" type="ORF">GIW81_02200</name>
</gene>
<feature type="transmembrane region" description="Helical" evidence="7">
    <location>
        <begin position="54"/>
        <end position="75"/>
    </location>
</feature>
<dbReference type="Gene3D" id="1.20.1720.10">
    <property type="entry name" value="Multidrug resistance protein D"/>
    <property type="match status" value="1"/>
</dbReference>